<dbReference type="InterPro" id="IPR020471">
    <property type="entry name" value="AKR"/>
</dbReference>
<dbReference type="Pfam" id="PF00248">
    <property type="entry name" value="Aldo_ket_red"/>
    <property type="match status" value="1"/>
</dbReference>
<evidence type="ECO:0000256" key="4">
    <source>
        <dbReference type="PIRSR" id="PIRSR000097-1"/>
    </source>
</evidence>
<dbReference type="PROSITE" id="PS00063">
    <property type="entry name" value="ALDOKETO_REDUCTASE_3"/>
    <property type="match status" value="1"/>
</dbReference>
<evidence type="ECO:0000256" key="3">
    <source>
        <dbReference type="ARBA" id="ARBA00023002"/>
    </source>
</evidence>
<dbReference type="SUPFAM" id="SSF51430">
    <property type="entry name" value="NAD(P)-linked oxidoreductase"/>
    <property type="match status" value="1"/>
</dbReference>
<sequence>MNINSCVELNNGIKMPYLGLGVFRSPAGEVTRSAVRTALENGYRMVDTARIYCNERSVGRGLQDSALPREQYFVTTKLWKSDWSNPRQGLEQSLERLQLDYVDLYLLHWPFKGFAQAYLELEKLQQEGLCRAIGVSNFKIHHLEELKAAGATVVPQVNQVECHPQNSEDALLHYCRQHGIVLEAYSPLGGEGQSLIGDPRIQSLADYLKVTPAQVLLRWNIQRGVVVIPKSVHAQRILENSQLFGFELSQDDMDTIASINTNFRRAFDSDRIDQRPESTFPKIVDEE</sequence>
<dbReference type="GO" id="GO:0016616">
    <property type="term" value="F:oxidoreductase activity, acting on the CH-OH group of donors, NAD or NADP as acceptor"/>
    <property type="evidence" value="ECO:0007669"/>
    <property type="project" value="UniProtKB-ARBA"/>
</dbReference>
<dbReference type="PIRSF" id="PIRSF000097">
    <property type="entry name" value="AKR"/>
    <property type="match status" value="1"/>
</dbReference>
<dbReference type="InterPro" id="IPR023210">
    <property type="entry name" value="NADP_OxRdtase_dom"/>
</dbReference>
<comment type="similarity">
    <text evidence="1">Belongs to the aldo/keto reductase family.</text>
</comment>
<comment type="caution">
    <text evidence="8">The sequence shown here is derived from an EMBL/GenBank/DDBJ whole genome shotgun (WGS) entry which is preliminary data.</text>
</comment>
<dbReference type="InterPro" id="IPR036812">
    <property type="entry name" value="NAD(P)_OxRdtase_dom_sf"/>
</dbReference>
<evidence type="ECO:0000256" key="1">
    <source>
        <dbReference type="ARBA" id="ARBA00007905"/>
    </source>
</evidence>
<evidence type="ECO:0000256" key="2">
    <source>
        <dbReference type="ARBA" id="ARBA00022857"/>
    </source>
</evidence>
<dbReference type="PANTHER" id="PTHR43827">
    <property type="entry name" value="2,5-DIKETO-D-GLUCONIC ACID REDUCTASE"/>
    <property type="match status" value="1"/>
</dbReference>
<evidence type="ECO:0000256" key="5">
    <source>
        <dbReference type="PIRSR" id="PIRSR000097-2"/>
    </source>
</evidence>
<proteinExistence type="inferred from homology"/>
<feature type="domain" description="NADP-dependent oxidoreductase" evidence="7">
    <location>
        <begin position="32"/>
        <end position="260"/>
    </location>
</feature>
<evidence type="ECO:0000313" key="8">
    <source>
        <dbReference type="EMBL" id="MBU3844711.1"/>
    </source>
</evidence>
<dbReference type="Gene3D" id="3.20.20.100">
    <property type="entry name" value="NADP-dependent oxidoreductase domain"/>
    <property type="match status" value="1"/>
</dbReference>
<protein>
    <submittedName>
        <fullName evidence="8">Aldo/keto reductase</fullName>
    </submittedName>
</protein>
<evidence type="ECO:0000259" key="7">
    <source>
        <dbReference type="Pfam" id="PF00248"/>
    </source>
</evidence>
<reference evidence="8" key="2">
    <citation type="submission" date="2021-04" db="EMBL/GenBank/DDBJ databases">
        <authorList>
            <person name="Gilroy R."/>
        </authorList>
    </citation>
    <scope>NUCLEOTIDE SEQUENCE</scope>
    <source>
        <strain evidence="8">378</strain>
    </source>
</reference>
<dbReference type="EMBL" id="JAHLFE010000156">
    <property type="protein sequence ID" value="MBU3844711.1"/>
    <property type="molecule type" value="Genomic_DNA"/>
</dbReference>
<dbReference type="InterPro" id="IPR018170">
    <property type="entry name" value="Aldo/ket_reductase_CS"/>
</dbReference>
<feature type="active site" description="Proton donor" evidence="4">
    <location>
        <position position="52"/>
    </location>
</feature>
<keyword evidence="2" id="KW-0521">NADP</keyword>
<reference evidence="8" key="1">
    <citation type="journal article" date="2021" name="PeerJ">
        <title>Extensive microbial diversity within the chicken gut microbiome revealed by metagenomics and culture.</title>
        <authorList>
            <person name="Gilroy R."/>
            <person name="Ravi A."/>
            <person name="Getino M."/>
            <person name="Pursley I."/>
            <person name="Horton D.L."/>
            <person name="Alikhan N.F."/>
            <person name="Baker D."/>
            <person name="Gharbi K."/>
            <person name="Hall N."/>
            <person name="Watson M."/>
            <person name="Adriaenssens E.M."/>
            <person name="Foster-Nyarko E."/>
            <person name="Jarju S."/>
            <person name="Secka A."/>
            <person name="Antonio M."/>
            <person name="Oren A."/>
            <person name="Chaudhuri R.R."/>
            <person name="La Ragione R."/>
            <person name="Hildebrand F."/>
            <person name="Pallen M.J."/>
        </authorList>
    </citation>
    <scope>NUCLEOTIDE SEQUENCE</scope>
    <source>
        <strain evidence="8">378</strain>
    </source>
</reference>
<dbReference type="AlphaFoldDB" id="A0A948TH09"/>
<dbReference type="CDD" id="cd19071">
    <property type="entry name" value="AKR_AKR1-5-like"/>
    <property type="match status" value="1"/>
</dbReference>
<dbReference type="PRINTS" id="PR00069">
    <property type="entry name" value="ALDKETRDTASE"/>
</dbReference>
<dbReference type="FunFam" id="3.20.20.100:FF:000015">
    <property type="entry name" value="Oxidoreductase, aldo/keto reductase family"/>
    <property type="match status" value="1"/>
</dbReference>
<evidence type="ECO:0000256" key="6">
    <source>
        <dbReference type="PIRSR" id="PIRSR000097-3"/>
    </source>
</evidence>
<evidence type="ECO:0000313" key="9">
    <source>
        <dbReference type="Proteomes" id="UP000733611"/>
    </source>
</evidence>
<feature type="binding site" evidence="5">
    <location>
        <position position="108"/>
    </location>
    <ligand>
        <name>substrate</name>
    </ligand>
</feature>
<accession>A0A948TH09</accession>
<name>A0A948TH09_9GAMM</name>
<feature type="site" description="Lowers pKa of active site Tyr" evidence="6">
    <location>
        <position position="77"/>
    </location>
</feature>
<gene>
    <name evidence="8" type="ORF">H9847_07605</name>
</gene>
<dbReference type="PANTHER" id="PTHR43827:SF3">
    <property type="entry name" value="NADP-DEPENDENT OXIDOREDUCTASE DOMAIN-CONTAINING PROTEIN"/>
    <property type="match status" value="1"/>
</dbReference>
<organism evidence="8 9">
    <name type="scientific">Candidatus Anaerobiospirillum pullicola</name>
    <dbReference type="NCBI Taxonomy" id="2838451"/>
    <lineage>
        <taxon>Bacteria</taxon>
        <taxon>Pseudomonadati</taxon>
        <taxon>Pseudomonadota</taxon>
        <taxon>Gammaproteobacteria</taxon>
        <taxon>Aeromonadales</taxon>
        <taxon>Succinivibrionaceae</taxon>
        <taxon>Anaerobiospirillum</taxon>
    </lineage>
</organism>
<keyword evidence="3" id="KW-0560">Oxidoreductase</keyword>
<dbReference type="PROSITE" id="PS00062">
    <property type="entry name" value="ALDOKETO_REDUCTASE_2"/>
    <property type="match status" value="1"/>
</dbReference>
<dbReference type="Proteomes" id="UP000733611">
    <property type="component" value="Unassembled WGS sequence"/>
</dbReference>